<dbReference type="RefSeq" id="YP_010770100.1">
    <property type="nucleotide sequence ID" value="NC_074163.1"/>
</dbReference>
<sequence>MTDIVLKSTVVAPTGTGITLTPWNLQGPKAEYVELAPAGGINPLKVVLNRIDAVPTKAYEGAHRAQVKFMQPRVHPVTGVVWPNVATVSFSHPGFLTSTQKVAFETQVLLAMNEAVIRSFVASGTVPQS</sequence>
<accession>A0A8S5L426</accession>
<dbReference type="Proteomes" id="UP000679481">
    <property type="component" value="Segment"/>
</dbReference>
<gene>
    <name evidence="1" type="primary">SRR6960799_29_2</name>
</gene>
<dbReference type="EMBL" id="BK014055">
    <property type="protein sequence ID" value="DAD52275.1"/>
    <property type="molecule type" value="Genomic_RNA"/>
</dbReference>
<keyword evidence="1" id="KW-0946">Virion</keyword>
<evidence type="ECO:0000313" key="1">
    <source>
        <dbReference type="EMBL" id="DAD52275.1"/>
    </source>
</evidence>
<reference evidence="1" key="1">
    <citation type="submission" date="2020-09" db="EMBL/GenBank/DDBJ databases">
        <title>Leviviricetes taxonomy.</title>
        <authorList>
            <person name="Stockdale S.R."/>
            <person name="Callanan J."/>
            <person name="Adriaenssens E.M."/>
            <person name="Kuhn J.H."/>
            <person name="Rumnieks J."/>
            <person name="Shkoporov A."/>
            <person name="Draper L.A."/>
            <person name="Ross P."/>
            <person name="Hill C."/>
        </authorList>
    </citation>
    <scope>NUCLEOTIDE SEQUENCE</scope>
</reference>
<dbReference type="KEGG" id="vg:80399311"/>
<name>A0A8S5L426_9VIRU</name>
<proteinExistence type="predicted"/>
<evidence type="ECO:0000313" key="2">
    <source>
        <dbReference type="Proteomes" id="UP000679481"/>
    </source>
</evidence>
<keyword evidence="1" id="KW-0167">Capsid protein</keyword>
<protein>
    <submittedName>
        <fullName evidence="1">Coat protein</fullName>
    </submittedName>
</protein>
<organism evidence="1 2">
    <name type="scientific">ssRNA phage SRR6960799_29</name>
    <dbReference type="NCBI Taxonomy" id="2786586"/>
    <lineage>
        <taxon>Viruses</taxon>
        <taxon>Riboviria</taxon>
        <taxon>Orthornavirae</taxon>
        <taxon>Lenarviricota</taxon>
        <taxon>Leviviricetes</taxon>
        <taxon>Norzivirales</taxon>
        <taxon>Solspiviridae</taxon>
        <taxon>Odiravirus</taxon>
        <taxon>Odiravirus sp. 'lutihabitans'</taxon>
    </lineage>
</organism>
<dbReference type="GeneID" id="80399311"/>
<dbReference type="GO" id="GO:0019028">
    <property type="term" value="C:viral capsid"/>
    <property type="evidence" value="ECO:0007669"/>
    <property type="project" value="UniProtKB-KW"/>
</dbReference>